<sequence length="286" mass="32298">MQKLVINDFLQQTLGLRLTNRTWAWDAYDDTSGTVVMKLWEDYHYRDEPERIEVYAPPPYKSPSTAGRNERRINIDRLIDGGETFAVIREGGSKEETHRRAYEPMLYRLGEVIKDEQGYEHALIIGKLTPSEFLSRGSSLQGDLADIETRHANKPTTRKALVDARIGQGDYKKALLALWGNQCAVTGCHLLEVVRASHAKPWRLSDDRERLDGNNGLPLIATLDILFDQGLIGFADDGSMMLSTALHQDYPALLALPAKLRRKPTEAQARYLAAHREHIFQGDTVS</sequence>
<keyword evidence="2" id="KW-0378">Hydrolase</keyword>
<name>A0ABT3ZVJ4_9BURK</name>
<protein>
    <submittedName>
        <fullName evidence="2">HNH endonuclease</fullName>
    </submittedName>
</protein>
<keyword evidence="2" id="KW-0540">Nuclease</keyword>
<dbReference type="InterPro" id="IPR003615">
    <property type="entry name" value="HNH_nuc"/>
</dbReference>
<reference evidence="2" key="1">
    <citation type="submission" date="2022-11" db="EMBL/GenBank/DDBJ databases">
        <title>Robbsia betulipollinis sp. nov., isolated from pollen of birch (Betula pendula).</title>
        <authorList>
            <person name="Shi H."/>
            <person name="Ambika Manirajan B."/>
            <person name="Ratering S."/>
            <person name="Geissler-Plaum R."/>
            <person name="Schnell S."/>
        </authorList>
    </citation>
    <scope>NUCLEOTIDE SEQUENCE</scope>
    <source>
        <strain evidence="2">Bb-Pol-6</strain>
    </source>
</reference>
<dbReference type="Proteomes" id="UP001082899">
    <property type="component" value="Unassembled WGS sequence"/>
</dbReference>
<dbReference type="Pfam" id="PF13391">
    <property type="entry name" value="HNH_2"/>
    <property type="match status" value="1"/>
</dbReference>
<comment type="caution">
    <text evidence="2">The sequence shown here is derived from an EMBL/GenBank/DDBJ whole genome shotgun (WGS) entry which is preliminary data.</text>
</comment>
<keyword evidence="2" id="KW-0255">Endonuclease</keyword>
<proteinExistence type="predicted"/>
<evidence type="ECO:0000313" key="2">
    <source>
        <dbReference type="EMBL" id="MCY0389915.1"/>
    </source>
</evidence>
<dbReference type="RefSeq" id="WP_267849874.1">
    <property type="nucleotide sequence ID" value="NZ_JAPMXC010000015.1"/>
</dbReference>
<gene>
    <name evidence="2" type="ORF">OVY01_22510</name>
</gene>
<keyword evidence="3" id="KW-1185">Reference proteome</keyword>
<evidence type="ECO:0000259" key="1">
    <source>
        <dbReference type="Pfam" id="PF13391"/>
    </source>
</evidence>
<feature type="domain" description="HNH nuclease" evidence="1">
    <location>
        <begin position="183"/>
        <end position="234"/>
    </location>
</feature>
<dbReference type="EMBL" id="JAPMXC010000015">
    <property type="protein sequence ID" value="MCY0389915.1"/>
    <property type="molecule type" value="Genomic_DNA"/>
</dbReference>
<organism evidence="2 3">
    <name type="scientific">Robbsia betulipollinis</name>
    <dbReference type="NCBI Taxonomy" id="2981849"/>
    <lineage>
        <taxon>Bacteria</taxon>
        <taxon>Pseudomonadati</taxon>
        <taxon>Pseudomonadota</taxon>
        <taxon>Betaproteobacteria</taxon>
        <taxon>Burkholderiales</taxon>
        <taxon>Burkholderiaceae</taxon>
        <taxon>Robbsia</taxon>
    </lineage>
</organism>
<evidence type="ECO:0000313" key="3">
    <source>
        <dbReference type="Proteomes" id="UP001082899"/>
    </source>
</evidence>
<accession>A0ABT3ZVJ4</accession>
<dbReference type="GO" id="GO:0004519">
    <property type="term" value="F:endonuclease activity"/>
    <property type="evidence" value="ECO:0007669"/>
    <property type="project" value="UniProtKB-KW"/>
</dbReference>